<gene>
    <name evidence="2" type="ORF">F8568_017425</name>
</gene>
<feature type="transmembrane region" description="Helical" evidence="1">
    <location>
        <begin position="17"/>
        <end position="37"/>
    </location>
</feature>
<dbReference type="EMBL" id="WBMS02000012">
    <property type="protein sequence ID" value="MWA02122.1"/>
    <property type="molecule type" value="Genomic_DNA"/>
</dbReference>
<comment type="caution">
    <text evidence="2">The sequence shown here is derived from an EMBL/GenBank/DDBJ whole genome shotgun (WGS) entry which is preliminary data.</text>
</comment>
<keyword evidence="1" id="KW-0812">Transmembrane</keyword>
<evidence type="ECO:0000313" key="3">
    <source>
        <dbReference type="Proteomes" id="UP000462055"/>
    </source>
</evidence>
<dbReference type="InterPro" id="IPR036259">
    <property type="entry name" value="MFS_trans_sf"/>
</dbReference>
<dbReference type="AlphaFoldDB" id="A0A6I4M8T9"/>
<keyword evidence="1" id="KW-0472">Membrane</keyword>
<dbReference type="Proteomes" id="UP000462055">
    <property type="component" value="Unassembled WGS sequence"/>
</dbReference>
<feature type="transmembrane region" description="Helical" evidence="1">
    <location>
        <begin position="76"/>
        <end position="97"/>
    </location>
</feature>
<organism evidence="2 3">
    <name type="scientific">Actinomadura physcomitrii</name>
    <dbReference type="NCBI Taxonomy" id="2650748"/>
    <lineage>
        <taxon>Bacteria</taxon>
        <taxon>Bacillati</taxon>
        <taxon>Actinomycetota</taxon>
        <taxon>Actinomycetes</taxon>
        <taxon>Streptosporangiales</taxon>
        <taxon>Thermomonosporaceae</taxon>
        <taxon>Actinomadura</taxon>
    </lineage>
</organism>
<evidence type="ECO:0000256" key="1">
    <source>
        <dbReference type="SAM" id="Phobius"/>
    </source>
</evidence>
<keyword evidence="3" id="KW-1185">Reference proteome</keyword>
<feature type="transmembrane region" description="Helical" evidence="1">
    <location>
        <begin position="103"/>
        <end position="124"/>
    </location>
</feature>
<keyword evidence="1" id="KW-1133">Transmembrane helix</keyword>
<name>A0A6I4M8T9_9ACTN</name>
<reference evidence="2" key="1">
    <citation type="submission" date="2019-12" db="EMBL/GenBank/DDBJ databases">
        <title>Actinomadura physcomitrii sp. nov., a novel actinomycete isolated from moss [Physcomitrium sphaericum (Ludw) Fuernr].</title>
        <authorList>
            <person name="Zhuang X."/>
        </authorList>
    </citation>
    <scope>NUCLEOTIDE SEQUENCE [LARGE SCALE GENOMIC DNA]</scope>
    <source>
        <strain evidence="2">LD22</strain>
    </source>
</reference>
<feature type="transmembrane region" description="Helical" evidence="1">
    <location>
        <begin position="43"/>
        <end position="64"/>
    </location>
</feature>
<dbReference type="SUPFAM" id="SSF103473">
    <property type="entry name" value="MFS general substrate transporter"/>
    <property type="match status" value="1"/>
</dbReference>
<protein>
    <submittedName>
        <fullName evidence="2">Uncharacterized protein</fullName>
    </submittedName>
</protein>
<evidence type="ECO:0000313" key="2">
    <source>
        <dbReference type="EMBL" id="MWA02122.1"/>
    </source>
</evidence>
<dbReference type="RefSeq" id="WP_151594586.1">
    <property type="nucleotide sequence ID" value="NZ_WBMS02000012.1"/>
</dbReference>
<accession>A0A6I4M8T9</accession>
<sequence>MAAQPVARRLEARHPRLVARAGLGAITCGLLLAALTVAAGLPVLNAVTTVVLGAGYGFVLTYGLGAVARIAAPGGLAGLTAVAYALVYVGMFSPLLLTVLAKAVPLDAALTAMAVLAAACLGYVSRQTRAAGCTVPDGRAVPDVRECSAGR</sequence>
<proteinExistence type="predicted"/>